<evidence type="ECO:0000256" key="1">
    <source>
        <dbReference type="ARBA" id="ARBA00009226"/>
    </source>
</evidence>
<proteinExistence type="inferred from homology"/>
<evidence type="ECO:0000313" key="5">
    <source>
        <dbReference type="Proteomes" id="UP000006860"/>
    </source>
</evidence>
<dbReference type="InterPro" id="IPR001172">
    <property type="entry name" value="FliN_T3SS_HrcQb"/>
</dbReference>
<dbReference type="InterPro" id="IPR001543">
    <property type="entry name" value="FliN-like_C"/>
</dbReference>
<feature type="region of interest" description="Disordered" evidence="2">
    <location>
        <begin position="180"/>
        <end position="203"/>
    </location>
</feature>
<dbReference type="OrthoDB" id="278219at2"/>
<dbReference type="InterPro" id="IPR036429">
    <property type="entry name" value="SpoA-like_sf"/>
</dbReference>
<dbReference type="KEGG" id="pbs:Plabr_0852"/>
<dbReference type="EMBL" id="CP002546">
    <property type="protein sequence ID" value="ADY58475.1"/>
    <property type="molecule type" value="Genomic_DNA"/>
</dbReference>
<dbReference type="RefSeq" id="WP_013627215.1">
    <property type="nucleotide sequence ID" value="NC_015174.1"/>
</dbReference>
<dbReference type="SUPFAM" id="SSF101801">
    <property type="entry name" value="Surface presentation of antigens (SPOA)"/>
    <property type="match status" value="1"/>
</dbReference>
<comment type="similarity">
    <text evidence="1">Belongs to the FliN/MopA/SpaO family.</text>
</comment>
<accession>F0SHN7</accession>
<protein>
    <submittedName>
        <fullName evidence="4">Surface presentation of antigens (SPOA) protein</fullName>
    </submittedName>
</protein>
<dbReference type="HOGENOM" id="CLU_942958_0_0_0"/>
<reference evidence="5" key="1">
    <citation type="submission" date="2011-02" db="EMBL/GenBank/DDBJ databases">
        <title>The complete genome of Planctomyces brasiliensis DSM 5305.</title>
        <authorList>
            <person name="Lucas S."/>
            <person name="Copeland A."/>
            <person name="Lapidus A."/>
            <person name="Bruce D."/>
            <person name="Goodwin L."/>
            <person name="Pitluck S."/>
            <person name="Kyrpides N."/>
            <person name="Mavromatis K."/>
            <person name="Pagani I."/>
            <person name="Ivanova N."/>
            <person name="Ovchinnikova G."/>
            <person name="Lu M."/>
            <person name="Detter J.C."/>
            <person name="Han C."/>
            <person name="Land M."/>
            <person name="Hauser L."/>
            <person name="Markowitz V."/>
            <person name="Cheng J.-F."/>
            <person name="Hugenholtz P."/>
            <person name="Woyke T."/>
            <person name="Wu D."/>
            <person name="Tindall B."/>
            <person name="Pomrenke H.G."/>
            <person name="Brambilla E."/>
            <person name="Klenk H.-P."/>
            <person name="Eisen J.A."/>
        </authorList>
    </citation>
    <scope>NUCLEOTIDE SEQUENCE [LARGE SCALE GENOMIC DNA]</scope>
    <source>
        <strain evidence="5">ATCC 49424 / DSM 5305 / JCM 21570 / NBRC 103401 / IFAM 1448</strain>
    </source>
</reference>
<gene>
    <name evidence="4" type="ordered locus">Plabr_0852</name>
</gene>
<dbReference type="Pfam" id="PF01052">
    <property type="entry name" value="FliMN_C"/>
    <property type="match status" value="1"/>
</dbReference>
<name>F0SHN7_RUBBR</name>
<dbReference type="PANTHER" id="PTHR30034:SF6">
    <property type="entry name" value="YOP PROTEINS TRANSLOCATION PROTEIN Q"/>
    <property type="match status" value="1"/>
</dbReference>
<dbReference type="GO" id="GO:0003774">
    <property type="term" value="F:cytoskeletal motor activity"/>
    <property type="evidence" value="ECO:0007669"/>
    <property type="project" value="InterPro"/>
</dbReference>
<dbReference type="Proteomes" id="UP000006860">
    <property type="component" value="Chromosome"/>
</dbReference>
<feature type="domain" description="Flagellar motor switch protein FliN-like C-terminal" evidence="3">
    <location>
        <begin position="213"/>
        <end position="282"/>
    </location>
</feature>
<dbReference type="Gene3D" id="2.30.330.10">
    <property type="entry name" value="SpoA-like"/>
    <property type="match status" value="1"/>
</dbReference>
<sequence length="295" mass="32692">MSEAPEFADLRQLLQENLEAFTHTLNSCFEQEWSVTPQQPDAWSTNHPVLSRLATAGLIVAFCPVDDAGYLIAIPESLPLPDWYRSPDETQSSRLQTLAVEWSYQVLPENFQGTDAAAAQAHDLATSISWSTPLDNAEVLEIQVSAAGEESPTGSMWLIGPVETPPSAHEVEERWDDVDDGYYEDHEDDYADTSQQSSGSSDDARAIVERARRLMNLNVKVSVRLAEMKIELSTLINLCPGTLLVFPKSCDDLLDLYVNNRLYAQGEAVKIGEKFGLKVNEIGTVKKRKSGVFTL</sequence>
<dbReference type="PANTHER" id="PTHR30034">
    <property type="entry name" value="FLAGELLAR MOTOR SWITCH PROTEIN FLIM"/>
    <property type="match status" value="1"/>
</dbReference>
<dbReference type="PRINTS" id="PR00956">
    <property type="entry name" value="FLGMOTORFLIN"/>
</dbReference>
<organism evidence="4 5">
    <name type="scientific">Rubinisphaera brasiliensis (strain ATCC 49424 / DSM 5305 / JCM 21570 / IAM 15109 / NBRC 103401 / IFAM 1448)</name>
    <name type="common">Planctomyces brasiliensis</name>
    <dbReference type="NCBI Taxonomy" id="756272"/>
    <lineage>
        <taxon>Bacteria</taxon>
        <taxon>Pseudomonadati</taxon>
        <taxon>Planctomycetota</taxon>
        <taxon>Planctomycetia</taxon>
        <taxon>Planctomycetales</taxon>
        <taxon>Planctomycetaceae</taxon>
        <taxon>Rubinisphaera</taxon>
    </lineage>
</organism>
<dbReference type="AlphaFoldDB" id="F0SHN7"/>
<feature type="compositionally biased region" description="Acidic residues" evidence="2">
    <location>
        <begin position="180"/>
        <end position="191"/>
    </location>
</feature>
<dbReference type="GO" id="GO:0071978">
    <property type="term" value="P:bacterial-type flagellum-dependent swarming motility"/>
    <property type="evidence" value="ECO:0007669"/>
    <property type="project" value="TreeGrafter"/>
</dbReference>
<evidence type="ECO:0000256" key="2">
    <source>
        <dbReference type="SAM" id="MobiDB-lite"/>
    </source>
</evidence>
<keyword evidence="5" id="KW-1185">Reference proteome</keyword>
<dbReference type="GO" id="GO:0050918">
    <property type="term" value="P:positive chemotaxis"/>
    <property type="evidence" value="ECO:0007669"/>
    <property type="project" value="TreeGrafter"/>
</dbReference>
<dbReference type="GO" id="GO:0009425">
    <property type="term" value="C:bacterial-type flagellum basal body"/>
    <property type="evidence" value="ECO:0007669"/>
    <property type="project" value="InterPro"/>
</dbReference>
<evidence type="ECO:0000313" key="4">
    <source>
        <dbReference type="EMBL" id="ADY58475.1"/>
    </source>
</evidence>
<dbReference type="eggNOG" id="COG1886">
    <property type="taxonomic scope" value="Bacteria"/>
</dbReference>
<feature type="compositionally biased region" description="Low complexity" evidence="2">
    <location>
        <begin position="192"/>
        <end position="201"/>
    </location>
</feature>
<dbReference type="STRING" id="756272.Plabr_0852"/>
<evidence type="ECO:0000259" key="3">
    <source>
        <dbReference type="Pfam" id="PF01052"/>
    </source>
</evidence>